<reference evidence="2 3" key="1">
    <citation type="submission" date="2008-12" db="EMBL/GenBank/DDBJ databases">
        <authorList>
            <person name="Fulton L."/>
            <person name="Clifton S."/>
            <person name="Fulton B."/>
            <person name="Xu J."/>
            <person name="Minx P."/>
            <person name="Pepin K.H."/>
            <person name="Johnson M."/>
            <person name="Bhonagiri V."/>
            <person name="Nash W.E."/>
            <person name="Mardis E.R."/>
            <person name="Wilson R.K."/>
        </authorList>
    </citation>
    <scope>NUCLEOTIDE SEQUENCE [LARGE SCALE GENOMIC DNA]</scope>
    <source>
        <strain evidence="2 3">DSM 12042</strain>
    </source>
</reference>
<evidence type="ECO:0000256" key="1">
    <source>
        <dbReference type="SAM" id="MobiDB-lite"/>
    </source>
</evidence>
<gene>
    <name evidence="2" type="ORF">HOLDEFILI_00134</name>
</gene>
<dbReference type="STRING" id="545696.HOLDEFILI_00134"/>
<feature type="region of interest" description="Disordered" evidence="1">
    <location>
        <begin position="1"/>
        <end position="42"/>
    </location>
</feature>
<evidence type="ECO:0000313" key="2">
    <source>
        <dbReference type="EMBL" id="EEF69684.1"/>
    </source>
</evidence>
<protein>
    <submittedName>
        <fullName evidence="2">Uncharacterized protein</fullName>
    </submittedName>
</protein>
<dbReference type="HOGENOM" id="CLU_3252578_0_0_9"/>
<organism evidence="2 3">
    <name type="scientific">Holdemania filiformis DSM 12042</name>
    <dbReference type="NCBI Taxonomy" id="545696"/>
    <lineage>
        <taxon>Bacteria</taxon>
        <taxon>Bacillati</taxon>
        <taxon>Bacillota</taxon>
        <taxon>Erysipelotrichia</taxon>
        <taxon>Erysipelotrichales</taxon>
        <taxon>Erysipelotrichaceae</taxon>
        <taxon>Holdemania</taxon>
    </lineage>
</organism>
<evidence type="ECO:0000313" key="3">
    <source>
        <dbReference type="Proteomes" id="UP000005950"/>
    </source>
</evidence>
<accession>B9Y2V9</accession>
<feature type="compositionally biased region" description="Basic and acidic residues" evidence="1">
    <location>
        <begin position="32"/>
        <end position="42"/>
    </location>
</feature>
<sequence length="42" mass="4804">MKQKQFTPSQRCRTPRFQTGTPQSTGTFKIKRSAEAAERQSC</sequence>
<dbReference type="Proteomes" id="UP000005950">
    <property type="component" value="Unassembled WGS sequence"/>
</dbReference>
<reference evidence="2 3" key="2">
    <citation type="submission" date="2009-02" db="EMBL/GenBank/DDBJ databases">
        <title>Draft genome sequence of Holdemania filiformis DSM 12042.</title>
        <authorList>
            <person name="Sudarsanam P."/>
            <person name="Ley R."/>
            <person name="Guruge J."/>
            <person name="Turnbaugh P.J."/>
            <person name="Mahowald M."/>
            <person name="Liep D."/>
            <person name="Gordon J."/>
        </authorList>
    </citation>
    <scope>NUCLEOTIDE SEQUENCE [LARGE SCALE GENOMIC DNA]</scope>
    <source>
        <strain evidence="2 3">DSM 12042</strain>
    </source>
</reference>
<feature type="compositionally biased region" description="Polar residues" evidence="1">
    <location>
        <begin position="1"/>
        <end position="27"/>
    </location>
</feature>
<proteinExistence type="predicted"/>
<dbReference type="EMBL" id="ACCF01000006">
    <property type="protein sequence ID" value="EEF69684.1"/>
    <property type="molecule type" value="Genomic_DNA"/>
</dbReference>
<comment type="caution">
    <text evidence="2">The sequence shown here is derived from an EMBL/GenBank/DDBJ whole genome shotgun (WGS) entry which is preliminary data.</text>
</comment>
<dbReference type="RefSeq" id="WP_006057351.1">
    <property type="nucleotide sequence ID" value="NZ_GG657551.1"/>
</dbReference>
<name>B9Y2V9_9FIRM</name>
<dbReference type="AlphaFoldDB" id="B9Y2V9"/>